<comment type="pathway">
    <text evidence="1">Amine and polyamine biosynthesis; S-adenosylmethioninamine biosynthesis; S-adenosylmethioninamine from S-adenosyl-L-methionine: step 1/1.</text>
</comment>
<dbReference type="InterPro" id="IPR016067">
    <property type="entry name" value="S-AdoMet_deCO2ase_core"/>
</dbReference>
<dbReference type="SUPFAM" id="SSF56276">
    <property type="entry name" value="S-adenosylmethionine decarboxylase"/>
    <property type="match status" value="2"/>
</dbReference>
<evidence type="ECO:0000313" key="5">
    <source>
        <dbReference type="EMBL" id="KAE8672850.1"/>
    </source>
</evidence>
<comment type="caution">
    <text evidence="5">The sequence shown here is derived from an EMBL/GenBank/DDBJ whole genome shotgun (WGS) entry which is preliminary data.</text>
</comment>
<comment type="similarity">
    <text evidence="2">Belongs to the eukaryotic AdoMetDC family.</text>
</comment>
<sequence>MIVSGFEKRSKLHFFGDDSLDKMGLRLIDFESLEQVLHATQCTIISAIDNHFFDAYGLSESSLFVYPNKIIIKTCGITQLLKSVRPCYHSMNRDNDDHYSTIHVMPEDDYSYAIFKCIDFVYDRDVEVETLKKVIQVFKLTMILISTMSNNREVWTEVACAMESLGLKC</sequence>
<name>A0A6A2XSJ2_HIBSY</name>
<keyword evidence="4" id="KW-0620">Polyamine biosynthesis</keyword>
<organism evidence="5 6">
    <name type="scientific">Hibiscus syriacus</name>
    <name type="common">Rose of Sharon</name>
    <dbReference type="NCBI Taxonomy" id="106335"/>
    <lineage>
        <taxon>Eukaryota</taxon>
        <taxon>Viridiplantae</taxon>
        <taxon>Streptophyta</taxon>
        <taxon>Embryophyta</taxon>
        <taxon>Tracheophyta</taxon>
        <taxon>Spermatophyta</taxon>
        <taxon>Magnoliopsida</taxon>
        <taxon>eudicotyledons</taxon>
        <taxon>Gunneridae</taxon>
        <taxon>Pentapetalae</taxon>
        <taxon>rosids</taxon>
        <taxon>malvids</taxon>
        <taxon>Malvales</taxon>
        <taxon>Malvaceae</taxon>
        <taxon>Malvoideae</taxon>
        <taxon>Hibiscus</taxon>
    </lineage>
</organism>
<keyword evidence="3" id="KW-0745">Spermidine biosynthesis</keyword>
<dbReference type="Proteomes" id="UP000436088">
    <property type="component" value="Unassembled WGS sequence"/>
</dbReference>
<dbReference type="InterPro" id="IPR048283">
    <property type="entry name" value="AdoMetDC-like"/>
</dbReference>
<evidence type="ECO:0000256" key="3">
    <source>
        <dbReference type="ARBA" id="ARBA00023066"/>
    </source>
</evidence>
<keyword evidence="6" id="KW-1185">Reference proteome</keyword>
<dbReference type="EMBL" id="VEPZ02001441">
    <property type="protein sequence ID" value="KAE8672850.1"/>
    <property type="molecule type" value="Genomic_DNA"/>
</dbReference>
<dbReference type="Gene3D" id="3.60.90.10">
    <property type="entry name" value="S-adenosylmethionine decarboxylase"/>
    <property type="match status" value="2"/>
</dbReference>
<dbReference type="GO" id="GO:0006597">
    <property type="term" value="P:spermine biosynthetic process"/>
    <property type="evidence" value="ECO:0007669"/>
    <property type="project" value="TreeGrafter"/>
</dbReference>
<dbReference type="PANTHER" id="PTHR11570:SF38">
    <property type="entry name" value="S-ADENOSYLMETHIONINE DECARBOXYLASE PROENZYME 4"/>
    <property type="match status" value="1"/>
</dbReference>
<dbReference type="GO" id="GO:0005829">
    <property type="term" value="C:cytosol"/>
    <property type="evidence" value="ECO:0007669"/>
    <property type="project" value="TreeGrafter"/>
</dbReference>
<reference evidence="5" key="1">
    <citation type="submission" date="2019-09" db="EMBL/GenBank/DDBJ databases">
        <title>Draft genome information of white flower Hibiscus syriacus.</title>
        <authorList>
            <person name="Kim Y.-M."/>
        </authorList>
    </citation>
    <scope>NUCLEOTIDE SEQUENCE [LARGE SCALE GENOMIC DNA]</scope>
    <source>
        <strain evidence="5">YM2019G1</strain>
    </source>
</reference>
<dbReference type="GO" id="GO:0008295">
    <property type="term" value="P:spermidine biosynthetic process"/>
    <property type="evidence" value="ECO:0007669"/>
    <property type="project" value="UniProtKB-KW"/>
</dbReference>
<gene>
    <name evidence="5" type="ORF">F3Y22_tig00111834pilonHSYRG00247</name>
</gene>
<dbReference type="UniPathway" id="UPA00331">
    <property type="reaction ID" value="UER00451"/>
</dbReference>
<evidence type="ECO:0000256" key="4">
    <source>
        <dbReference type="ARBA" id="ARBA00023115"/>
    </source>
</evidence>
<accession>A0A6A2XSJ2</accession>
<dbReference type="GO" id="GO:0004014">
    <property type="term" value="F:adenosylmethionine decarboxylase activity"/>
    <property type="evidence" value="ECO:0007669"/>
    <property type="project" value="InterPro"/>
</dbReference>
<evidence type="ECO:0000256" key="1">
    <source>
        <dbReference type="ARBA" id="ARBA00004911"/>
    </source>
</evidence>
<evidence type="ECO:0000256" key="2">
    <source>
        <dbReference type="ARBA" id="ARBA00008466"/>
    </source>
</evidence>
<evidence type="ECO:0000313" key="6">
    <source>
        <dbReference type="Proteomes" id="UP000436088"/>
    </source>
</evidence>
<dbReference type="AlphaFoldDB" id="A0A6A2XSJ2"/>
<protein>
    <submittedName>
        <fullName evidence="5">Detected protein of confused Function</fullName>
    </submittedName>
</protein>
<proteinExistence type="inferred from homology"/>
<dbReference type="Pfam" id="PF01536">
    <property type="entry name" value="SAM_decarbox"/>
    <property type="match status" value="1"/>
</dbReference>
<dbReference type="PANTHER" id="PTHR11570">
    <property type="entry name" value="S-ADENOSYLMETHIONINE DECARBOXYLASE"/>
    <property type="match status" value="1"/>
</dbReference>